<dbReference type="Pfam" id="PF13767">
    <property type="entry name" value="DUF4168"/>
    <property type="match status" value="1"/>
</dbReference>
<comment type="caution">
    <text evidence="4">The sequence shown here is derived from an EMBL/GenBank/DDBJ whole genome shotgun (WGS) entry which is preliminary data.</text>
</comment>
<keyword evidence="2" id="KW-0732">Signal</keyword>
<dbReference type="STRING" id="1238182.C882_0928"/>
<organism evidence="4 5">
    <name type="scientific">Caenispirillum salinarum AK4</name>
    <dbReference type="NCBI Taxonomy" id="1238182"/>
    <lineage>
        <taxon>Bacteria</taxon>
        <taxon>Pseudomonadati</taxon>
        <taxon>Pseudomonadota</taxon>
        <taxon>Alphaproteobacteria</taxon>
        <taxon>Rhodospirillales</taxon>
        <taxon>Novispirillaceae</taxon>
        <taxon>Caenispirillum</taxon>
    </lineage>
</organism>
<feature type="region of interest" description="Disordered" evidence="1">
    <location>
        <begin position="25"/>
        <end position="48"/>
    </location>
</feature>
<dbReference type="EMBL" id="ANHY01000015">
    <property type="protein sequence ID" value="EKV28716.1"/>
    <property type="molecule type" value="Genomic_DNA"/>
</dbReference>
<reference evidence="4 5" key="1">
    <citation type="journal article" date="2013" name="Genome Announc.">
        <title>Draft Genome Sequence of an Alphaproteobacterium, Caenispirillum salinarum AK4(T), Isolated from a Solar Saltern.</title>
        <authorList>
            <person name="Khatri I."/>
            <person name="Singh A."/>
            <person name="Korpole S."/>
            <person name="Pinnaka A.K."/>
            <person name="Subramanian S."/>
        </authorList>
    </citation>
    <scope>NUCLEOTIDE SEQUENCE [LARGE SCALE GENOMIC DNA]</scope>
    <source>
        <strain evidence="4 5">AK4</strain>
    </source>
</reference>
<dbReference type="OrthoDB" id="8030799at2"/>
<evidence type="ECO:0000256" key="1">
    <source>
        <dbReference type="SAM" id="MobiDB-lite"/>
    </source>
</evidence>
<evidence type="ECO:0000256" key="2">
    <source>
        <dbReference type="SAM" id="SignalP"/>
    </source>
</evidence>
<dbReference type="InterPro" id="IPR025433">
    <property type="entry name" value="DUF4168"/>
</dbReference>
<feature type="compositionally biased region" description="Low complexity" evidence="1">
    <location>
        <begin position="32"/>
        <end position="46"/>
    </location>
</feature>
<proteinExistence type="predicted"/>
<accession>K9HJE4</accession>
<dbReference type="eggNOG" id="ENOG50313GA">
    <property type="taxonomic scope" value="Bacteria"/>
</dbReference>
<feature type="domain" description="DUF4168" evidence="3">
    <location>
        <begin position="51"/>
        <end position="127"/>
    </location>
</feature>
<evidence type="ECO:0000259" key="3">
    <source>
        <dbReference type="Pfam" id="PF13767"/>
    </source>
</evidence>
<dbReference type="RefSeq" id="WP_009541584.1">
    <property type="nucleotide sequence ID" value="NZ_ANHY01000015.1"/>
</dbReference>
<dbReference type="Proteomes" id="UP000009881">
    <property type="component" value="Unassembled WGS sequence"/>
</dbReference>
<evidence type="ECO:0000313" key="5">
    <source>
        <dbReference type="Proteomes" id="UP000009881"/>
    </source>
</evidence>
<feature type="chain" id="PRO_5003930267" description="DUF4168 domain-containing protein" evidence="2">
    <location>
        <begin position="25"/>
        <end position="144"/>
    </location>
</feature>
<feature type="signal peptide" evidence="2">
    <location>
        <begin position="1"/>
        <end position="24"/>
    </location>
</feature>
<dbReference type="AlphaFoldDB" id="K9HJE4"/>
<protein>
    <recommendedName>
        <fullName evidence="3">DUF4168 domain-containing protein</fullName>
    </recommendedName>
</protein>
<gene>
    <name evidence="4" type="ORF">C882_0928</name>
</gene>
<evidence type="ECO:0000313" key="4">
    <source>
        <dbReference type="EMBL" id="EKV28716.1"/>
    </source>
</evidence>
<keyword evidence="5" id="KW-1185">Reference proteome</keyword>
<name>K9HJE4_9PROT</name>
<sequence>MRSMMKRFALPMVSAALFAAPAAAQTQGETPMQGQGQMQMQGQGQMATDFSEDKLKSFAEAVEGIQQVARDYAPRLRDAENPQQVADLEQQAQDEMLQTVQDEGLTVEEYNQIAVAAQTDPQLAEEIQGYMAEGTGAAGGGQSD</sequence>